<dbReference type="RefSeq" id="WP_069404355.1">
    <property type="nucleotide sequence ID" value="NZ_MIGZ01000024.1"/>
</dbReference>
<dbReference type="Proteomes" id="UP000094243">
    <property type="component" value="Unassembled WGS sequence"/>
</dbReference>
<sequence length="316" mass="33028">MQMSRIWQRRLQRGKHTATVVIKPLAIGLAALAGLNLVWQFFFGSPPDLVTPSREVVNKSAVVSAFAQDYVSVWLTASQSDAHSLDQFVSVPKGNLQLPSTPAVVINTPTVVAVTFAGTAGKDADAEVFSVVVGVTQRPYESAGPQRALYRVPVLWSRFGPRAASLPARISGPGAGADLPLSYPTTLSESDPAYTVAAGFLTAYLTGNGSVERYVTAESKLLGVAGAYESVTISGITAVTPPPTAPADGQTVRVLAAVTAVTSQYAPSELSYPLTLTGVGGRWLVAAIDFAPAVSTDDALVPVTVATDWRSAQTPN</sequence>
<evidence type="ECO:0008006" key="4">
    <source>
        <dbReference type="Google" id="ProtNLM"/>
    </source>
</evidence>
<keyword evidence="1" id="KW-0472">Membrane</keyword>
<evidence type="ECO:0000313" key="2">
    <source>
        <dbReference type="EMBL" id="ODQ95151.1"/>
    </source>
</evidence>
<feature type="transmembrane region" description="Helical" evidence="1">
    <location>
        <begin position="20"/>
        <end position="42"/>
    </location>
</feature>
<dbReference type="OrthoDB" id="4545310at2"/>
<dbReference type="EMBL" id="MIGZ01000024">
    <property type="protein sequence ID" value="ODQ95151.1"/>
    <property type="molecule type" value="Genomic_DNA"/>
</dbReference>
<keyword evidence="3" id="KW-1185">Reference proteome</keyword>
<accession>A0A1E3RZA0</accession>
<protein>
    <recommendedName>
        <fullName evidence="4">Conjugal transfer protein</fullName>
    </recommendedName>
</protein>
<keyword evidence="1" id="KW-0812">Transmembrane</keyword>
<proteinExistence type="predicted"/>
<comment type="caution">
    <text evidence="2">The sequence shown here is derived from an EMBL/GenBank/DDBJ whole genome shotgun (WGS) entry which is preliminary data.</text>
</comment>
<dbReference type="AlphaFoldDB" id="A0A1E3RZA0"/>
<evidence type="ECO:0000256" key="1">
    <source>
        <dbReference type="SAM" id="Phobius"/>
    </source>
</evidence>
<keyword evidence="1" id="KW-1133">Transmembrane helix</keyword>
<name>A0A1E3RZA0_9MYCO</name>
<dbReference type="InterPro" id="IPR024735">
    <property type="entry name" value="TcpC"/>
</dbReference>
<reference evidence="3" key="1">
    <citation type="submission" date="2016-09" db="EMBL/GenBank/DDBJ databases">
        <authorList>
            <person name="Greninger A.L."/>
            <person name="Jerome K.R."/>
            <person name="Mcnair B."/>
            <person name="Wallis C."/>
            <person name="Fang F."/>
        </authorList>
    </citation>
    <scope>NUCLEOTIDE SEQUENCE [LARGE SCALE GENOMIC DNA]</scope>
    <source>
        <strain evidence="3">M7</strain>
    </source>
</reference>
<evidence type="ECO:0000313" key="3">
    <source>
        <dbReference type="Proteomes" id="UP000094243"/>
    </source>
</evidence>
<dbReference type="Pfam" id="PF12642">
    <property type="entry name" value="TpcC"/>
    <property type="match status" value="1"/>
</dbReference>
<organism evidence="2 3">
    <name type="scientific">Mycolicibacterium holsaticum</name>
    <dbReference type="NCBI Taxonomy" id="152142"/>
    <lineage>
        <taxon>Bacteria</taxon>
        <taxon>Bacillati</taxon>
        <taxon>Actinomycetota</taxon>
        <taxon>Actinomycetes</taxon>
        <taxon>Mycobacteriales</taxon>
        <taxon>Mycobacteriaceae</taxon>
        <taxon>Mycolicibacterium</taxon>
    </lineage>
</organism>
<gene>
    <name evidence="2" type="ORF">BHQ17_06235</name>
</gene>